<feature type="transmembrane region" description="Helical" evidence="1">
    <location>
        <begin position="41"/>
        <end position="62"/>
    </location>
</feature>
<accession>C0EGS5</accession>
<keyword evidence="1" id="KW-0472">Membrane</keyword>
<keyword evidence="1" id="KW-0812">Transmembrane</keyword>
<dbReference type="Proteomes" id="UP000003340">
    <property type="component" value="Unassembled WGS sequence"/>
</dbReference>
<comment type="caution">
    <text evidence="2">The sequence shown here is derived from an EMBL/GenBank/DDBJ whole genome shotgun (WGS) entry which is preliminary data.</text>
</comment>
<dbReference type="HOGENOM" id="CLU_2568776_0_0_9"/>
<proteinExistence type="predicted"/>
<name>C0EGS5_9FIRM</name>
<gene>
    <name evidence="2" type="ORF">CLOSTMETH_03068</name>
</gene>
<reference evidence="2 3" key="2">
    <citation type="submission" date="2009-02" db="EMBL/GenBank/DDBJ databases">
        <title>Draft genome sequence of Clostridium methylpentosum (DSM 5476).</title>
        <authorList>
            <person name="Sudarsanam P."/>
            <person name="Ley R."/>
            <person name="Guruge J."/>
            <person name="Turnbaugh P.J."/>
            <person name="Mahowald M."/>
            <person name="Liep D."/>
            <person name="Gordon J."/>
        </authorList>
    </citation>
    <scope>NUCLEOTIDE SEQUENCE [LARGE SCALE GENOMIC DNA]</scope>
    <source>
        <strain evidence="2 3">DSM 5476</strain>
    </source>
</reference>
<organism evidence="2 3">
    <name type="scientific">[Clostridium] methylpentosum DSM 5476</name>
    <dbReference type="NCBI Taxonomy" id="537013"/>
    <lineage>
        <taxon>Bacteria</taxon>
        <taxon>Bacillati</taxon>
        <taxon>Bacillota</taxon>
        <taxon>Clostridia</taxon>
        <taxon>Eubacteriales</taxon>
        <taxon>Oscillospiraceae</taxon>
        <taxon>Oscillospiraceae incertae sedis</taxon>
    </lineage>
</organism>
<evidence type="ECO:0000313" key="2">
    <source>
        <dbReference type="EMBL" id="EEG29348.1"/>
    </source>
</evidence>
<evidence type="ECO:0000256" key="1">
    <source>
        <dbReference type="SAM" id="Phobius"/>
    </source>
</evidence>
<evidence type="ECO:0000313" key="3">
    <source>
        <dbReference type="Proteomes" id="UP000003340"/>
    </source>
</evidence>
<keyword evidence="1" id="KW-1133">Transmembrane helix</keyword>
<dbReference type="STRING" id="537013.CLOSTMETH_03068"/>
<protein>
    <submittedName>
        <fullName evidence="2">Uncharacterized protein</fullName>
    </submittedName>
</protein>
<sequence length="84" mass="8917">MGANNNKEVNSVKKADKPSVVININVYGDNNKVSLNETRSYSSAVAIGVIIVALIAVAVLAVSCCCPELLPDFVRWIIGKVVNS</sequence>
<keyword evidence="3" id="KW-1185">Reference proteome</keyword>
<dbReference type="EMBL" id="ACEC01000108">
    <property type="protein sequence ID" value="EEG29348.1"/>
    <property type="molecule type" value="Genomic_DNA"/>
</dbReference>
<dbReference type="AlphaFoldDB" id="C0EGS5"/>
<reference evidence="2 3" key="1">
    <citation type="submission" date="2009-01" db="EMBL/GenBank/DDBJ databases">
        <authorList>
            <person name="Fulton L."/>
            <person name="Clifton S."/>
            <person name="Fulton B."/>
            <person name="Xu J."/>
            <person name="Minx P."/>
            <person name="Pepin K.H."/>
            <person name="Johnson M."/>
            <person name="Bhonagiri V."/>
            <person name="Nash W.E."/>
            <person name="Mardis E.R."/>
            <person name="Wilson R.K."/>
        </authorList>
    </citation>
    <scope>NUCLEOTIDE SEQUENCE [LARGE SCALE GENOMIC DNA]</scope>
    <source>
        <strain evidence="2 3">DSM 5476</strain>
    </source>
</reference>